<sequence length="257" mass="27624">MGFLARRTPRPPATAPTAQPAQGPAQGARIRWRRDEPVGWDRLPEPARLALSAAGHTAEPTAGPVFAAGTYAAVTRRDSAGRYWHDTDAWWISTTVLLTVRARETLTPTGAATSTGTTPQLRRTGTGHVLVSTHPLTGPGPTTQRWARPPHTPATADPGEAEVRMTDHAVDVLPRAVRDDLGPPTGQCAIRHYPAHGGCRDQIHTYRRVSAGELVALTAVREAGAYPDPETAIDAADWHITTHRARVGPATQTDLPW</sequence>
<dbReference type="EMBL" id="JBBPIX010000030">
    <property type="protein sequence ID" value="MEK6467470.1"/>
    <property type="molecule type" value="Genomic_DNA"/>
</dbReference>
<gene>
    <name evidence="2" type="ORF">WG925_27350</name>
</gene>
<organism evidence="2 3">
    <name type="scientific">Pseudonocardia alni subsp. carboxydivorans</name>
    <dbReference type="NCBI Taxonomy" id="415010"/>
    <lineage>
        <taxon>Bacteria</taxon>
        <taxon>Bacillati</taxon>
        <taxon>Actinomycetota</taxon>
        <taxon>Actinomycetes</taxon>
        <taxon>Pseudonocardiales</taxon>
        <taxon>Pseudonocardiaceae</taxon>
        <taxon>Pseudonocardia</taxon>
    </lineage>
</organism>
<evidence type="ECO:0000313" key="2">
    <source>
        <dbReference type="EMBL" id="MEK6467470.1"/>
    </source>
</evidence>
<protein>
    <submittedName>
        <fullName evidence="2">Uncharacterized protein</fullName>
    </submittedName>
</protein>
<dbReference type="RefSeq" id="WP_224404217.1">
    <property type="nucleotide sequence ID" value="NZ_BAAAOD010000064.1"/>
</dbReference>
<keyword evidence="3" id="KW-1185">Reference proteome</keyword>
<dbReference type="Proteomes" id="UP001367513">
    <property type="component" value="Unassembled WGS sequence"/>
</dbReference>
<accession>A0ABU9APW6</accession>
<reference evidence="2 3" key="1">
    <citation type="submission" date="2024-03" db="EMBL/GenBank/DDBJ databases">
        <title>Draft genome sequence of Pseudonocardia carboxydivorans JCM 14827.</title>
        <authorList>
            <person name="Duangmal K."/>
        </authorList>
    </citation>
    <scope>NUCLEOTIDE SEQUENCE [LARGE SCALE GENOMIC DNA]</scope>
    <source>
        <strain evidence="2 3">JCM 14827</strain>
    </source>
</reference>
<evidence type="ECO:0000313" key="3">
    <source>
        <dbReference type="Proteomes" id="UP001367513"/>
    </source>
</evidence>
<feature type="region of interest" description="Disordered" evidence="1">
    <location>
        <begin position="1"/>
        <end position="29"/>
    </location>
</feature>
<comment type="caution">
    <text evidence="2">The sequence shown here is derived from an EMBL/GenBank/DDBJ whole genome shotgun (WGS) entry which is preliminary data.</text>
</comment>
<evidence type="ECO:0000256" key="1">
    <source>
        <dbReference type="SAM" id="MobiDB-lite"/>
    </source>
</evidence>
<proteinExistence type="predicted"/>
<name>A0ABU9APW6_PSEA5</name>
<feature type="region of interest" description="Disordered" evidence="1">
    <location>
        <begin position="132"/>
        <end position="158"/>
    </location>
</feature>
<feature type="compositionally biased region" description="Low complexity" evidence="1">
    <location>
        <begin position="15"/>
        <end position="29"/>
    </location>
</feature>